<evidence type="ECO:0000256" key="1">
    <source>
        <dbReference type="ARBA" id="ARBA00023015"/>
    </source>
</evidence>
<sequence>MKASFPIMADDLDVNAVGSALQVSLGLFVRRLRQPLPGELTLPEVSVLSRLERAESTTSELARAEQITPQAMGMTLAGLEERGLVRRRPDPADGRRVVMSVTEDGQRELRNRRSARAEQLAEALAAGGFTRAELETLRAAAPLIERLGENL</sequence>
<keyword evidence="3" id="KW-0804">Transcription</keyword>
<keyword evidence="2" id="KW-0238">DNA-binding</keyword>
<reference evidence="5 6" key="1">
    <citation type="submission" date="2019-12" db="EMBL/GenBank/DDBJ databases">
        <title>Whole genome shotgun sequence of Streptomyces libani subsp. libani NBRC 13452.</title>
        <authorList>
            <person name="Ichikawa N."/>
            <person name="Kimura A."/>
            <person name="Kitahashi Y."/>
            <person name="Komaki H."/>
            <person name="Tamura T."/>
        </authorList>
    </citation>
    <scope>NUCLEOTIDE SEQUENCE [LARGE SCALE GENOMIC DNA]</scope>
    <source>
        <strain evidence="5 6">NBRC 13452</strain>
    </source>
</reference>
<dbReference type="InterPro" id="IPR036388">
    <property type="entry name" value="WH-like_DNA-bd_sf"/>
</dbReference>
<dbReference type="PROSITE" id="PS01117">
    <property type="entry name" value="HTH_MARR_1"/>
    <property type="match status" value="1"/>
</dbReference>
<evidence type="ECO:0000259" key="4">
    <source>
        <dbReference type="PROSITE" id="PS50995"/>
    </source>
</evidence>
<dbReference type="Pfam" id="PF12802">
    <property type="entry name" value="MarR_2"/>
    <property type="match status" value="1"/>
</dbReference>
<evidence type="ECO:0000256" key="3">
    <source>
        <dbReference type="ARBA" id="ARBA00023163"/>
    </source>
</evidence>
<organism evidence="5 6">
    <name type="scientific">Streptomyces nigrescens</name>
    <dbReference type="NCBI Taxonomy" id="1920"/>
    <lineage>
        <taxon>Bacteria</taxon>
        <taxon>Bacillati</taxon>
        <taxon>Actinomycetota</taxon>
        <taxon>Actinomycetes</taxon>
        <taxon>Kitasatosporales</taxon>
        <taxon>Streptomycetaceae</taxon>
        <taxon>Streptomyces</taxon>
    </lineage>
</organism>
<dbReference type="InterPro" id="IPR036390">
    <property type="entry name" value="WH_DNA-bd_sf"/>
</dbReference>
<dbReference type="SMART" id="SM00347">
    <property type="entry name" value="HTH_MARR"/>
    <property type="match status" value="1"/>
</dbReference>
<dbReference type="Proteomes" id="UP000429552">
    <property type="component" value="Unassembled WGS sequence"/>
</dbReference>
<dbReference type="EMBL" id="BLIP01000003">
    <property type="protein sequence ID" value="GFE26960.1"/>
    <property type="molecule type" value="Genomic_DNA"/>
</dbReference>
<evidence type="ECO:0000313" key="6">
    <source>
        <dbReference type="Proteomes" id="UP000429552"/>
    </source>
</evidence>
<dbReference type="GO" id="GO:0003700">
    <property type="term" value="F:DNA-binding transcription factor activity"/>
    <property type="evidence" value="ECO:0007669"/>
    <property type="project" value="InterPro"/>
</dbReference>
<dbReference type="Gene3D" id="1.10.10.10">
    <property type="entry name" value="Winged helix-like DNA-binding domain superfamily/Winged helix DNA-binding domain"/>
    <property type="match status" value="1"/>
</dbReference>
<dbReference type="Gene3D" id="1.10.287.100">
    <property type="match status" value="1"/>
</dbReference>
<dbReference type="PROSITE" id="PS50995">
    <property type="entry name" value="HTH_MARR_2"/>
    <property type="match status" value="1"/>
</dbReference>
<comment type="caution">
    <text evidence="5">The sequence shown here is derived from an EMBL/GenBank/DDBJ whole genome shotgun (WGS) entry which is preliminary data.</text>
</comment>
<accession>A0A640TUZ9</accession>
<gene>
    <name evidence="5" type="ORF">Sliba_74130</name>
</gene>
<dbReference type="AlphaFoldDB" id="A0A640TUZ9"/>
<dbReference type="InterPro" id="IPR023187">
    <property type="entry name" value="Tscrpt_reg_MarR-type_CS"/>
</dbReference>
<dbReference type="GO" id="GO:0003677">
    <property type="term" value="F:DNA binding"/>
    <property type="evidence" value="ECO:0007669"/>
    <property type="project" value="UniProtKB-KW"/>
</dbReference>
<dbReference type="InterPro" id="IPR000835">
    <property type="entry name" value="HTH_MarR-typ"/>
</dbReference>
<proteinExistence type="predicted"/>
<evidence type="ECO:0000313" key="5">
    <source>
        <dbReference type="EMBL" id="GFE26960.1"/>
    </source>
</evidence>
<protein>
    <submittedName>
        <fullName evidence="5">MarR family transcriptional regulator</fullName>
    </submittedName>
</protein>
<dbReference type="SUPFAM" id="SSF46785">
    <property type="entry name" value="Winged helix' DNA-binding domain"/>
    <property type="match status" value="1"/>
</dbReference>
<dbReference type="InterPro" id="IPR052526">
    <property type="entry name" value="HTH-type_Bedaq_tolerance"/>
</dbReference>
<dbReference type="PANTHER" id="PTHR39515">
    <property type="entry name" value="CONSERVED PROTEIN"/>
    <property type="match status" value="1"/>
</dbReference>
<feature type="domain" description="HTH marR-type" evidence="4">
    <location>
        <begin position="18"/>
        <end position="146"/>
    </location>
</feature>
<name>A0A640TUZ9_STRNI</name>
<keyword evidence="1" id="KW-0805">Transcription regulation</keyword>
<dbReference type="PANTHER" id="PTHR39515:SF2">
    <property type="entry name" value="HTH-TYPE TRANSCRIPTIONAL REGULATOR RV0880"/>
    <property type="match status" value="1"/>
</dbReference>
<evidence type="ECO:0000256" key="2">
    <source>
        <dbReference type="ARBA" id="ARBA00023125"/>
    </source>
</evidence>